<dbReference type="STRING" id="360412.LARV_01370"/>
<dbReference type="EMBL" id="DF967972">
    <property type="protein sequence ID" value="GAP13615.1"/>
    <property type="molecule type" value="Genomic_DNA"/>
</dbReference>
<feature type="domain" description="Knr4/Smi1-like" evidence="1">
    <location>
        <begin position="41"/>
        <end position="171"/>
    </location>
</feature>
<dbReference type="RefSeq" id="WP_075072941.1">
    <property type="nucleotide sequence ID" value="NZ_DF967972.1"/>
</dbReference>
<accession>A0A0S7B825</accession>
<keyword evidence="3" id="KW-1185">Reference proteome</keyword>
<gene>
    <name evidence="2" type="ORF">LARV_01370</name>
</gene>
<reference evidence="2" key="1">
    <citation type="submission" date="2015-07" db="EMBL/GenBank/DDBJ databases">
        <title>Draft Genome Sequences of Anaerolinea thermolimosa IMO-1, Bellilinea caldifistulae GOMI-1, Leptolinea tardivitalis YMTK-2, Levilinea saccharolytica KIBI-1,Longilinea arvoryzae KOME-1, Previously Described as Members of the Anaerolineaceae (Chloroflexi).</title>
        <authorList>
            <person name="Sekiguchi Y."/>
            <person name="Ohashi A."/>
            <person name="Matsuura N."/>
            <person name="Tourlousse M.D."/>
        </authorList>
    </citation>
    <scope>NUCLEOTIDE SEQUENCE [LARGE SCALE GENOMIC DNA]</scope>
    <source>
        <strain evidence="2">KOME-1</strain>
    </source>
</reference>
<evidence type="ECO:0000313" key="3">
    <source>
        <dbReference type="Proteomes" id="UP000055060"/>
    </source>
</evidence>
<dbReference type="SUPFAM" id="SSF160631">
    <property type="entry name" value="SMI1/KNR4-like"/>
    <property type="match status" value="1"/>
</dbReference>
<evidence type="ECO:0000259" key="1">
    <source>
        <dbReference type="SMART" id="SM00860"/>
    </source>
</evidence>
<sequence length="337" mass="38371">MPKIDWRAFLNRWNHIVNKSPGLTQGLPNEVNSTGFLGQPGAPDEQISQAEARLGIQLPPSYRAFLQVSDGWFTGTDATSRLFPIQETDWFAVRFPDVLQGWLTGFQMQGEPEPVPEKEYRVYGETQDPSLVRSEDLQASLVIGIGADESFYLLNPRLIDRGGEWEAWFFAAWLPGAKRYSSFGELMQAEYQKVKDWVEEEKEHVRSVRLSGGMKASLPSLLAEFQKEIAKQSQVASGASWIDAPYVQYVRGIIEGLQYGELRVRQIQEQAHDLEEVQPALEALTAELENRWQQSNRAAKQEGQMDMVEQMRLYSAVEGSRQAMGIVQWFLKEHKML</sequence>
<dbReference type="Gene3D" id="3.40.1580.10">
    <property type="entry name" value="SMI1/KNR4-like"/>
    <property type="match status" value="1"/>
</dbReference>
<dbReference type="SMART" id="SM00860">
    <property type="entry name" value="SMI1_KNR4"/>
    <property type="match status" value="1"/>
</dbReference>
<dbReference type="Proteomes" id="UP000055060">
    <property type="component" value="Unassembled WGS sequence"/>
</dbReference>
<dbReference type="InterPro" id="IPR037883">
    <property type="entry name" value="Knr4/Smi1-like_sf"/>
</dbReference>
<proteinExistence type="predicted"/>
<dbReference type="InterPro" id="IPR018958">
    <property type="entry name" value="Knr4/Smi1-like_dom"/>
</dbReference>
<dbReference type="Pfam" id="PF09346">
    <property type="entry name" value="SMI1_KNR4"/>
    <property type="match status" value="1"/>
</dbReference>
<evidence type="ECO:0000313" key="2">
    <source>
        <dbReference type="EMBL" id="GAP13615.1"/>
    </source>
</evidence>
<protein>
    <recommendedName>
        <fullName evidence="1">Knr4/Smi1-like domain-containing protein</fullName>
    </recommendedName>
</protein>
<dbReference type="AlphaFoldDB" id="A0A0S7B825"/>
<dbReference type="OrthoDB" id="458118at2"/>
<organism evidence="2">
    <name type="scientific">Longilinea arvoryzae</name>
    <dbReference type="NCBI Taxonomy" id="360412"/>
    <lineage>
        <taxon>Bacteria</taxon>
        <taxon>Bacillati</taxon>
        <taxon>Chloroflexota</taxon>
        <taxon>Anaerolineae</taxon>
        <taxon>Anaerolineales</taxon>
        <taxon>Anaerolineaceae</taxon>
        <taxon>Longilinea</taxon>
    </lineage>
</organism>
<name>A0A0S7B825_9CHLR</name>